<sequence length="900" mass="102271">MKRIDKVYEKLRDICLKQLKNDGKISGCSAIDLAKELSIHRSNASSDLNKLFKDGKVSKIEGKPVLYCIKSDELNKNINPIETDAFSRVIGSNLSLKNAVQQAKAAIMYPPHGLHTLLLGETGTGKSMLAETMYEYAKEIGRLKTNAPFITFNCADYANNPQLLMAQLFGVKKGAYTGADKDKIGIVEKADKGILFLDEVHRLPPEGQEMLFYLIDKGMFRRLGETDIQHKVDVLIICATTENVESILLKTFTRRIPMVINLPSLKERTYEERFEIIKNFMIDEASVIKNDIFITSNALKAFLLYDCPNNIGQLKSDIKLCAAKAYLGFMMNRDKEVVIHTEDLPQYIKRGLFKYKEEKDKIDKFIKDDKIRFSTDKNDIISSEGSKAFNFYEALEEKRRSLEEKGISENDIKLIMSLDIETYLKRYINEAKRYNLEELYKVVDKRIVDIVDNFLNHARKILKRDFSEKTLYGLSMHVASSIERILSGKKIENHQLDDIKRIYKDEFEVSKELKKLIEREFDIEVPEDEVGFITMFLCLDIKQEKDDEKVSVIVAMHGESTATSIADVSNRLLGENFVVGYNMPLDQKPEIALNNLCDLIKKTNKGKGVLLLVDMGSLVFFGDMVYEKTGIPVKTVEMASTPMVLEAGRKALLNASLDEVYDSALNLSPYIGRIYKDNFEIQNGFKNDVIITACITGEGTALKLKSILEKKLDLKSAGIDIITLNIEDKREFKRKLQNIKTEKNILAVVSAFDPGDDTLKYISTTDIFDNRKLSSLKAMIDSRDALDTINNMKEIIAENVDIDADKYIKAFKEFYLNIAENKVSLDNDKIIGLILHLACAIERVLKGGELIRIKNCKSIIEKNTSKYEMIKTAVKPVNEAFNVTLSDDEYVSIMKIIYSL</sequence>
<dbReference type="GO" id="GO:0006355">
    <property type="term" value="P:regulation of DNA-templated transcription"/>
    <property type="evidence" value="ECO:0007669"/>
    <property type="project" value="InterPro"/>
</dbReference>
<feature type="domain" description="Sigma-54 factor interaction" evidence="6">
    <location>
        <begin position="89"/>
        <end position="323"/>
    </location>
</feature>
<evidence type="ECO:0000259" key="8">
    <source>
        <dbReference type="PROSITE" id="PS51372"/>
    </source>
</evidence>
<reference evidence="9 10" key="1">
    <citation type="submission" date="2016-08" db="EMBL/GenBank/DDBJ databases">
        <title>A novel genetic cassette of butanologenic Thermoanaerobacterium thermosaccharolyticum that directly convert cellulose to butanol.</title>
        <authorList>
            <person name="Li T."/>
            <person name="He J."/>
        </authorList>
    </citation>
    <scope>NUCLEOTIDE SEQUENCE [LARGE SCALE GENOMIC DNA]</scope>
    <source>
        <strain evidence="9 10">TG57</strain>
    </source>
</reference>
<feature type="domain" description="PRD" evidence="8">
    <location>
        <begin position="442"/>
        <end position="547"/>
    </location>
</feature>
<keyword evidence="3" id="KW-0418">Kinase</keyword>
<dbReference type="PANTHER" id="PTHR32071:SF38">
    <property type="entry name" value="PSP OPERON TRANSCRIPTIONAL ACTIVATOR"/>
    <property type="match status" value="1"/>
</dbReference>
<dbReference type="GO" id="GO:0009401">
    <property type="term" value="P:phosphoenolpyruvate-dependent sugar phosphotransferase system"/>
    <property type="evidence" value="ECO:0007669"/>
    <property type="project" value="InterPro"/>
</dbReference>
<proteinExistence type="predicted"/>
<dbReference type="Gene3D" id="3.40.50.300">
    <property type="entry name" value="P-loop containing nucleotide triphosphate hydrolases"/>
    <property type="match status" value="1"/>
</dbReference>
<dbReference type="Pfam" id="PF00874">
    <property type="entry name" value="PRD"/>
    <property type="match status" value="2"/>
</dbReference>
<dbReference type="Gene3D" id="3.40.50.510">
    <property type="entry name" value="Phosphotransferase system, mannose-type IIA component"/>
    <property type="match status" value="1"/>
</dbReference>
<dbReference type="SUPFAM" id="SSF53062">
    <property type="entry name" value="PTS system fructose IIA component-like"/>
    <property type="match status" value="1"/>
</dbReference>
<keyword evidence="5" id="KW-0238">DNA-binding</keyword>
<dbReference type="GO" id="GO:0016301">
    <property type="term" value="F:kinase activity"/>
    <property type="evidence" value="ECO:0007669"/>
    <property type="project" value="UniProtKB-KW"/>
</dbReference>
<dbReference type="GO" id="GO:0003677">
    <property type="term" value="F:DNA binding"/>
    <property type="evidence" value="ECO:0007669"/>
    <property type="project" value="UniProtKB-KW"/>
</dbReference>
<dbReference type="InterPro" id="IPR025943">
    <property type="entry name" value="Sigma_54_int_dom_ATP-bd_2"/>
</dbReference>
<dbReference type="Proteomes" id="UP000214975">
    <property type="component" value="Chromosome"/>
</dbReference>
<dbReference type="InterPro" id="IPR004701">
    <property type="entry name" value="PTS_EIIA_man-typ"/>
</dbReference>
<keyword evidence="4" id="KW-0067">ATP-binding</keyword>
<dbReference type="InterPro" id="IPR036662">
    <property type="entry name" value="PTS_EIIA_man-typ_sf"/>
</dbReference>
<name>A0A223HX05_THETR</name>
<evidence type="ECO:0000256" key="1">
    <source>
        <dbReference type="ARBA" id="ARBA00022679"/>
    </source>
</evidence>
<dbReference type="InterPro" id="IPR027417">
    <property type="entry name" value="P-loop_NTPase"/>
</dbReference>
<evidence type="ECO:0000259" key="6">
    <source>
        <dbReference type="PROSITE" id="PS50045"/>
    </source>
</evidence>
<evidence type="ECO:0000313" key="9">
    <source>
        <dbReference type="EMBL" id="AST57013.1"/>
    </source>
</evidence>
<organism evidence="9 10">
    <name type="scientific">Thermoanaerobacterium thermosaccharolyticum</name>
    <name type="common">Clostridium thermosaccharolyticum</name>
    <dbReference type="NCBI Taxonomy" id="1517"/>
    <lineage>
        <taxon>Bacteria</taxon>
        <taxon>Bacillati</taxon>
        <taxon>Bacillota</taxon>
        <taxon>Clostridia</taxon>
        <taxon>Thermoanaerobacterales</taxon>
        <taxon>Thermoanaerobacteraceae</taxon>
        <taxon>Thermoanaerobacterium</taxon>
    </lineage>
</organism>
<dbReference type="SUPFAM" id="SSF46785">
    <property type="entry name" value="Winged helix' DNA-binding domain"/>
    <property type="match status" value="1"/>
</dbReference>
<keyword evidence="1" id="KW-0808">Transferase</keyword>
<evidence type="ECO:0000313" key="10">
    <source>
        <dbReference type="Proteomes" id="UP000214975"/>
    </source>
</evidence>
<dbReference type="SMART" id="SM00382">
    <property type="entry name" value="AAA"/>
    <property type="match status" value="1"/>
</dbReference>
<evidence type="ECO:0000259" key="7">
    <source>
        <dbReference type="PROSITE" id="PS51096"/>
    </source>
</evidence>
<evidence type="ECO:0000256" key="3">
    <source>
        <dbReference type="ARBA" id="ARBA00022777"/>
    </source>
</evidence>
<dbReference type="GO" id="GO:0005524">
    <property type="term" value="F:ATP binding"/>
    <property type="evidence" value="ECO:0007669"/>
    <property type="project" value="UniProtKB-KW"/>
</dbReference>
<dbReference type="PROSITE" id="PS00676">
    <property type="entry name" value="SIGMA54_INTERACT_2"/>
    <property type="match status" value="1"/>
</dbReference>
<dbReference type="InterPro" id="IPR033887">
    <property type="entry name" value="PTS_IIA_man"/>
</dbReference>
<dbReference type="Gene3D" id="1.10.1790.10">
    <property type="entry name" value="PRD domain"/>
    <property type="match status" value="2"/>
</dbReference>
<evidence type="ECO:0000256" key="5">
    <source>
        <dbReference type="ARBA" id="ARBA00023125"/>
    </source>
</evidence>
<dbReference type="GO" id="GO:0016020">
    <property type="term" value="C:membrane"/>
    <property type="evidence" value="ECO:0007669"/>
    <property type="project" value="InterPro"/>
</dbReference>
<evidence type="ECO:0000256" key="4">
    <source>
        <dbReference type="ARBA" id="ARBA00022840"/>
    </source>
</evidence>
<dbReference type="InterPro" id="IPR036634">
    <property type="entry name" value="PRD_sf"/>
</dbReference>
<dbReference type="Pfam" id="PF00158">
    <property type="entry name" value="Sigma54_activat"/>
    <property type="match status" value="1"/>
</dbReference>
<dbReference type="SUPFAM" id="SSF63520">
    <property type="entry name" value="PTS-regulatory domain, PRD"/>
    <property type="match status" value="2"/>
</dbReference>
<keyword evidence="2" id="KW-0547">Nucleotide-binding</keyword>
<dbReference type="InterPro" id="IPR011608">
    <property type="entry name" value="PRD"/>
</dbReference>
<accession>A0A223HX05</accession>
<dbReference type="CDD" id="cd00006">
    <property type="entry name" value="PTS_IIA_man"/>
    <property type="match status" value="1"/>
</dbReference>
<dbReference type="PROSITE" id="PS51096">
    <property type="entry name" value="PTS_EIIA_TYPE_4"/>
    <property type="match status" value="1"/>
</dbReference>
<dbReference type="PROSITE" id="PS51372">
    <property type="entry name" value="PRD_2"/>
    <property type="match status" value="2"/>
</dbReference>
<dbReference type="AlphaFoldDB" id="A0A223HX05"/>
<protein>
    <submittedName>
        <fullName evidence="9">PTS system transcriptional activator</fullName>
    </submittedName>
</protein>
<dbReference type="Pfam" id="PF03610">
    <property type="entry name" value="EIIA-man"/>
    <property type="match status" value="1"/>
</dbReference>
<feature type="domain" description="PTS EIIA type-4" evidence="7">
    <location>
        <begin position="549"/>
        <end position="689"/>
    </location>
</feature>
<dbReference type="InterPro" id="IPR003593">
    <property type="entry name" value="AAA+_ATPase"/>
</dbReference>
<dbReference type="InterPro" id="IPR002078">
    <property type="entry name" value="Sigma_54_int"/>
</dbReference>
<evidence type="ECO:0000256" key="2">
    <source>
        <dbReference type="ARBA" id="ARBA00022741"/>
    </source>
</evidence>
<feature type="domain" description="PRD" evidence="8">
    <location>
        <begin position="799"/>
        <end position="900"/>
    </location>
</feature>
<dbReference type="EMBL" id="CP016893">
    <property type="protein sequence ID" value="AST57013.1"/>
    <property type="molecule type" value="Genomic_DNA"/>
</dbReference>
<dbReference type="PROSITE" id="PS50045">
    <property type="entry name" value="SIGMA54_INTERACT_4"/>
    <property type="match status" value="1"/>
</dbReference>
<dbReference type="InterPro" id="IPR036390">
    <property type="entry name" value="WH_DNA-bd_sf"/>
</dbReference>
<dbReference type="PANTHER" id="PTHR32071">
    <property type="entry name" value="TRANSCRIPTIONAL REGULATORY PROTEIN"/>
    <property type="match status" value="1"/>
</dbReference>
<dbReference type="CDD" id="cd00009">
    <property type="entry name" value="AAA"/>
    <property type="match status" value="1"/>
</dbReference>
<dbReference type="SUPFAM" id="SSF52540">
    <property type="entry name" value="P-loop containing nucleoside triphosphate hydrolases"/>
    <property type="match status" value="1"/>
</dbReference>
<dbReference type="RefSeq" id="WP_094396984.1">
    <property type="nucleotide sequence ID" value="NZ_CP016893.1"/>
</dbReference>
<gene>
    <name evidence="9" type="ORF">Thert_00877</name>
</gene>